<evidence type="ECO:0000313" key="1">
    <source>
        <dbReference type="EMBL" id="KAL0196700.1"/>
    </source>
</evidence>
<accession>A0ABD0RGS0</accession>
<dbReference type="EMBL" id="JAMKFB020000003">
    <property type="protein sequence ID" value="KAL0196700.1"/>
    <property type="molecule type" value="Genomic_DNA"/>
</dbReference>
<protein>
    <submittedName>
        <fullName evidence="1">Uncharacterized protein</fullName>
    </submittedName>
</protein>
<reference evidence="1 2" key="1">
    <citation type="submission" date="2024-05" db="EMBL/GenBank/DDBJ databases">
        <title>Genome sequencing and assembly of Indian major carp, Cirrhinus mrigala (Hamilton, 1822).</title>
        <authorList>
            <person name="Mohindra V."/>
            <person name="Chowdhury L.M."/>
            <person name="Lal K."/>
            <person name="Jena J.K."/>
        </authorList>
    </citation>
    <scope>NUCLEOTIDE SEQUENCE [LARGE SCALE GENOMIC DNA]</scope>
    <source>
        <strain evidence="1">CM1030</strain>
        <tissue evidence="1">Blood</tissue>
    </source>
</reference>
<feature type="non-terminal residue" evidence="1">
    <location>
        <position position="53"/>
    </location>
</feature>
<keyword evidence="2" id="KW-1185">Reference proteome</keyword>
<organism evidence="1 2">
    <name type="scientific">Cirrhinus mrigala</name>
    <name type="common">Mrigala</name>
    <dbReference type="NCBI Taxonomy" id="683832"/>
    <lineage>
        <taxon>Eukaryota</taxon>
        <taxon>Metazoa</taxon>
        <taxon>Chordata</taxon>
        <taxon>Craniata</taxon>
        <taxon>Vertebrata</taxon>
        <taxon>Euteleostomi</taxon>
        <taxon>Actinopterygii</taxon>
        <taxon>Neopterygii</taxon>
        <taxon>Teleostei</taxon>
        <taxon>Ostariophysi</taxon>
        <taxon>Cypriniformes</taxon>
        <taxon>Cyprinidae</taxon>
        <taxon>Labeoninae</taxon>
        <taxon>Labeonini</taxon>
        <taxon>Cirrhinus</taxon>
    </lineage>
</organism>
<name>A0ABD0RGS0_CIRMR</name>
<sequence>LFWMLFRIKRRPAAPSSVSLVWAFTPPSWWLIKWTFILSQQNQVLLDTSGLQT</sequence>
<gene>
    <name evidence="1" type="ORF">M9458_005240</name>
</gene>
<evidence type="ECO:0000313" key="2">
    <source>
        <dbReference type="Proteomes" id="UP001529510"/>
    </source>
</evidence>
<dbReference type="Proteomes" id="UP001529510">
    <property type="component" value="Unassembled WGS sequence"/>
</dbReference>
<comment type="caution">
    <text evidence="1">The sequence shown here is derived from an EMBL/GenBank/DDBJ whole genome shotgun (WGS) entry which is preliminary data.</text>
</comment>
<proteinExistence type="predicted"/>
<feature type="non-terminal residue" evidence="1">
    <location>
        <position position="1"/>
    </location>
</feature>
<dbReference type="AlphaFoldDB" id="A0ABD0RGS0"/>